<evidence type="ECO:0000256" key="8">
    <source>
        <dbReference type="ARBA" id="ARBA00023098"/>
    </source>
</evidence>
<dbReference type="InterPro" id="IPR029058">
    <property type="entry name" value="AB_hydrolase_fold"/>
</dbReference>
<keyword evidence="6" id="KW-0809">Transit peptide</keyword>
<organism evidence="10 11">
    <name type="scientific">Eucalyptus globulus</name>
    <name type="common">Tasmanian blue gum</name>
    <dbReference type="NCBI Taxonomy" id="34317"/>
    <lineage>
        <taxon>Eukaryota</taxon>
        <taxon>Viridiplantae</taxon>
        <taxon>Streptophyta</taxon>
        <taxon>Embryophyta</taxon>
        <taxon>Tracheophyta</taxon>
        <taxon>Spermatophyta</taxon>
        <taxon>Magnoliopsida</taxon>
        <taxon>eudicotyledons</taxon>
        <taxon>Gunneridae</taxon>
        <taxon>Pentapetalae</taxon>
        <taxon>rosids</taxon>
        <taxon>malvids</taxon>
        <taxon>Myrtales</taxon>
        <taxon>Myrtaceae</taxon>
        <taxon>Myrtoideae</taxon>
        <taxon>Eucalypteae</taxon>
        <taxon>Eucalyptus</taxon>
    </lineage>
</organism>
<evidence type="ECO:0000313" key="10">
    <source>
        <dbReference type="EMBL" id="KAL3752529.1"/>
    </source>
</evidence>
<dbReference type="GO" id="GO:0016042">
    <property type="term" value="P:lipid catabolic process"/>
    <property type="evidence" value="ECO:0007669"/>
    <property type="project" value="UniProtKB-KW"/>
</dbReference>
<dbReference type="EMBL" id="JBJKBG010000001">
    <property type="protein sequence ID" value="KAL3752529.1"/>
    <property type="molecule type" value="Genomic_DNA"/>
</dbReference>
<dbReference type="PANTHER" id="PTHR31403:SF4">
    <property type="entry name" value="PHOSPHOLIPASE A1-IALPHA2, CHLOROPLASTIC"/>
    <property type="match status" value="1"/>
</dbReference>
<evidence type="ECO:0000256" key="3">
    <source>
        <dbReference type="ARBA" id="ARBA00022528"/>
    </source>
</evidence>
<proteinExistence type="inferred from homology"/>
<dbReference type="CDD" id="cd00519">
    <property type="entry name" value="Lipase_3"/>
    <property type="match status" value="1"/>
</dbReference>
<evidence type="ECO:0000256" key="4">
    <source>
        <dbReference type="ARBA" id="ARBA00022640"/>
    </source>
</evidence>
<dbReference type="AlphaFoldDB" id="A0ABD3LLA1"/>
<dbReference type="Pfam" id="PF01764">
    <property type="entry name" value="Lipase_3"/>
    <property type="match status" value="1"/>
</dbReference>
<dbReference type="PANTHER" id="PTHR31403">
    <property type="entry name" value="PHOSPHOLIPASE A1-IBETA2, CHLOROPLASTIC"/>
    <property type="match status" value="1"/>
</dbReference>
<evidence type="ECO:0000256" key="5">
    <source>
        <dbReference type="ARBA" id="ARBA00022801"/>
    </source>
</evidence>
<evidence type="ECO:0000256" key="7">
    <source>
        <dbReference type="ARBA" id="ARBA00022963"/>
    </source>
</evidence>
<dbReference type="GO" id="GO:0008970">
    <property type="term" value="F:phospholipase A1 activity"/>
    <property type="evidence" value="ECO:0007669"/>
    <property type="project" value="UniProtKB-ARBA"/>
</dbReference>
<comment type="caution">
    <text evidence="10">The sequence shown here is derived from an EMBL/GenBank/DDBJ whole genome shotgun (WGS) entry which is preliminary data.</text>
</comment>
<evidence type="ECO:0000259" key="9">
    <source>
        <dbReference type="Pfam" id="PF01764"/>
    </source>
</evidence>
<accession>A0ABD3LLA1</accession>
<evidence type="ECO:0000256" key="6">
    <source>
        <dbReference type="ARBA" id="ARBA00022946"/>
    </source>
</evidence>
<dbReference type="GO" id="GO:0047714">
    <property type="term" value="F:galactolipase activity"/>
    <property type="evidence" value="ECO:0007669"/>
    <property type="project" value="UniProtKB-ARBA"/>
</dbReference>
<dbReference type="GO" id="GO:0009507">
    <property type="term" value="C:chloroplast"/>
    <property type="evidence" value="ECO:0007669"/>
    <property type="project" value="UniProtKB-SubCell"/>
</dbReference>
<keyword evidence="11" id="KW-1185">Reference proteome</keyword>
<keyword evidence="8" id="KW-0443">Lipid metabolism</keyword>
<evidence type="ECO:0000313" key="11">
    <source>
        <dbReference type="Proteomes" id="UP001634007"/>
    </source>
</evidence>
<keyword evidence="5" id="KW-0378">Hydrolase</keyword>
<keyword evidence="4" id="KW-0934">Plastid</keyword>
<name>A0ABD3LLA1_EUCGL</name>
<protein>
    <recommendedName>
        <fullName evidence="9">Fungal lipase-type domain-containing protein</fullName>
    </recommendedName>
</protein>
<reference evidence="10 11" key="1">
    <citation type="submission" date="2024-11" db="EMBL/GenBank/DDBJ databases">
        <title>Chromosome-level genome assembly of Eucalyptus globulus Labill. provides insights into its genome evolution.</title>
        <authorList>
            <person name="Li X."/>
        </authorList>
    </citation>
    <scope>NUCLEOTIDE SEQUENCE [LARGE SCALE GENOMIC DNA]</scope>
    <source>
        <strain evidence="10">CL2024</strain>
        <tissue evidence="10">Fresh tender leaves</tissue>
    </source>
</reference>
<sequence>MRDLDLSNRSLSLSLSLSLSSLNPGMNLGAFSWDIIMARCQSLGNKSPIMKLSRAPPTPYSPIASAFSPKLNAVADPLILSQHACTWRDLQGSTHWENLLNPLHPLLRHEILRYADFVNACYKAFDLDPTSKRHLSCKYGKANMLRQVGLEDSGYQVTKYIYATPDINFPIQNGVPHGRWVGYVAISSDDEVVKKLGRRDLLIAFRGTVTNYEWIASLMSSLTPARLDPRNCRPEVKVESGFLSMYTSKERSGKFGLGSCREQLLSEVSRLVNKHKEDEISITLAGHSLGSALALLLAYDIAEVGIVGTRDHRDIPLTVFSFGGPRVGNLGFKKRCEELGLKVLRIANGNDPVTKLPGVLLNENFRLLGKTCAESPWSCSFYAHVGVELALEHRQRSFLDMRNPSWVHDMETYISLLTYPDATQHEEDIELAALIYRFRSFASNLMKGLRLGRSPKQHDS</sequence>
<comment type="similarity">
    <text evidence="2">Belongs to the AB hydrolase superfamily. Lipase family.</text>
</comment>
<feature type="domain" description="Fungal lipase-type" evidence="9">
    <location>
        <begin position="203"/>
        <end position="359"/>
    </location>
</feature>
<keyword evidence="3" id="KW-0150">Chloroplast</keyword>
<evidence type="ECO:0000256" key="2">
    <source>
        <dbReference type="ARBA" id="ARBA00010701"/>
    </source>
</evidence>
<dbReference type="Gene3D" id="3.40.50.1820">
    <property type="entry name" value="alpha/beta hydrolase"/>
    <property type="match status" value="1"/>
</dbReference>
<dbReference type="InterPro" id="IPR002921">
    <property type="entry name" value="Fungal_lipase-type"/>
</dbReference>
<dbReference type="SUPFAM" id="SSF53474">
    <property type="entry name" value="alpha/beta-Hydrolases"/>
    <property type="match status" value="1"/>
</dbReference>
<comment type="subcellular location">
    <subcellularLocation>
        <location evidence="1">Plastid</location>
        <location evidence="1">Chloroplast</location>
    </subcellularLocation>
</comment>
<dbReference type="Proteomes" id="UP001634007">
    <property type="component" value="Unassembled WGS sequence"/>
</dbReference>
<evidence type="ECO:0000256" key="1">
    <source>
        <dbReference type="ARBA" id="ARBA00004229"/>
    </source>
</evidence>
<keyword evidence="7" id="KW-0442">Lipid degradation</keyword>
<gene>
    <name evidence="10" type="ORF">ACJRO7_000006</name>
</gene>